<evidence type="ECO:0000256" key="1">
    <source>
        <dbReference type="SAM" id="Phobius"/>
    </source>
</evidence>
<dbReference type="GeneID" id="78297350"/>
<feature type="transmembrane region" description="Helical" evidence="1">
    <location>
        <begin position="23"/>
        <end position="51"/>
    </location>
</feature>
<accession>A0A2U1A9Y5</accession>
<evidence type="ECO:0000313" key="4">
    <source>
        <dbReference type="Proteomes" id="UP000245959"/>
    </source>
</evidence>
<keyword evidence="4" id="KW-1185">Reference proteome</keyword>
<feature type="domain" description="YdbS-like PH" evidence="2">
    <location>
        <begin position="87"/>
        <end position="162"/>
    </location>
</feature>
<dbReference type="RefSeq" id="WP_116886088.1">
    <property type="nucleotide sequence ID" value="NZ_CABMMC010000009.1"/>
</dbReference>
<keyword evidence="1" id="KW-0812">Transmembrane</keyword>
<dbReference type="Pfam" id="PF03703">
    <property type="entry name" value="bPH_2"/>
    <property type="match status" value="1"/>
</dbReference>
<name>A0A2U1A9Y5_9BACT</name>
<comment type="caution">
    <text evidence="3">The sequence shown here is derived from an EMBL/GenBank/DDBJ whole genome shotgun (WGS) entry which is preliminary data.</text>
</comment>
<proteinExistence type="predicted"/>
<dbReference type="PANTHER" id="PTHR37938">
    <property type="entry name" value="BLL0215 PROTEIN"/>
    <property type="match status" value="1"/>
</dbReference>
<reference evidence="3 4" key="1">
    <citation type="submission" date="2018-04" db="EMBL/GenBank/DDBJ databases">
        <title>Genomic Encyclopedia of Type Strains, Phase IV (KMG-IV): sequencing the most valuable type-strain genomes for metagenomic binning, comparative biology and taxonomic classification.</title>
        <authorList>
            <person name="Goeker M."/>
        </authorList>
    </citation>
    <scope>NUCLEOTIDE SEQUENCE [LARGE SCALE GENOMIC DNA]</scope>
    <source>
        <strain evidence="3 4">DSM 14823</strain>
    </source>
</reference>
<dbReference type="AlphaFoldDB" id="A0A2U1A9Y5"/>
<organism evidence="3 4">
    <name type="scientific">Victivallis vadensis</name>
    <dbReference type="NCBI Taxonomy" id="172901"/>
    <lineage>
        <taxon>Bacteria</taxon>
        <taxon>Pseudomonadati</taxon>
        <taxon>Lentisphaerota</taxon>
        <taxon>Lentisphaeria</taxon>
        <taxon>Victivallales</taxon>
        <taxon>Victivallaceae</taxon>
        <taxon>Victivallis</taxon>
    </lineage>
</organism>
<dbReference type="Proteomes" id="UP000245959">
    <property type="component" value="Unassembled WGS sequence"/>
</dbReference>
<feature type="transmembrane region" description="Helical" evidence="1">
    <location>
        <begin position="63"/>
        <end position="84"/>
    </location>
</feature>
<evidence type="ECO:0000259" key="2">
    <source>
        <dbReference type="Pfam" id="PF03703"/>
    </source>
</evidence>
<gene>
    <name evidence="3" type="ORF">C8D82_16312</name>
</gene>
<protein>
    <submittedName>
        <fullName evidence="3">PH (Pleckstrin Homology) domain-containing protein</fullName>
    </submittedName>
</protein>
<sequence>MNNKNEKILYRVKSNRFLFVAKAVWDIIWFSIGTTISIGLGTLLLSGILGFLCNDNKPNLPVIYLGASLIPLTIAVIILHIILLRKNQFYTISTQSITSEGGVLIRFNHTLRRNQIQSVSYTQTLIQQLLGCGNIVVSTAASSRGGIILTNIDHVQEIYKAISYNR</sequence>
<dbReference type="OrthoDB" id="4350422at2"/>
<dbReference type="EMBL" id="QEKH01000063">
    <property type="protein sequence ID" value="PVY30975.1"/>
    <property type="molecule type" value="Genomic_DNA"/>
</dbReference>
<keyword evidence="1" id="KW-0472">Membrane</keyword>
<evidence type="ECO:0000313" key="3">
    <source>
        <dbReference type="EMBL" id="PVY30975.1"/>
    </source>
</evidence>
<dbReference type="PANTHER" id="PTHR37938:SF1">
    <property type="entry name" value="BLL0215 PROTEIN"/>
    <property type="match status" value="1"/>
</dbReference>
<dbReference type="InterPro" id="IPR005182">
    <property type="entry name" value="YdbS-like_PH"/>
</dbReference>
<keyword evidence="1" id="KW-1133">Transmembrane helix</keyword>